<comment type="caution">
    <text evidence="3">The sequence shown here is derived from an EMBL/GenBank/DDBJ whole genome shotgun (WGS) entry which is preliminary data.</text>
</comment>
<dbReference type="Proteomes" id="UP001596472">
    <property type="component" value="Unassembled WGS sequence"/>
</dbReference>
<evidence type="ECO:0000313" key="4">
    <source>
        <dbReference type="Proteomes" id="UP001596472"/>
    </source>
</evidence>
<dbReference type="RefSeq" id="WP_379714594.1">
    <property type="nucleotide sequence ID" value="NZ_JBHTBS010000009.1"/>
</dbReference>
<evidence type="ECO:0000256" key="1">
    <source>
        <dbReference type="SAM" id="SignalP"/>
    </source>
</evidence>
<dbReference type="InterPro" id="IPR010496">
    <property type="entry name" value="AL/BT2_dom"/>
</dbReference>
<feature type="signal peptide" evidence="1">
    <location>
        <begin position="1"/>
        <end position="27"/>
    </location>
</feature>
<dbReference type="Gene3D" id="2.60.120.560">
    <property type="entry name" value="Exo-inulinase, domain 1"/>
    <property type="match status" value="1"/>
</dbReference>
<feature type="domain" description="3-keto-alpha-glucoside-1,2-lyase/3-keto-2-hydroxy-glucal hydratase" evidence="2">
    <location>
        <begin position="66"/>
        <end position="253"/>
    </location>
</feature>
<dbReference type="Pfam" id="PF06439">
    <property type="entry name" value="3keto-disac_hyd"/>
    <property type="match status" value="1"/>
</dbReference>
<evidence type="ECO:0000313" key="3">
    <source>
        <dbReference type="EMBL" id="MFC7338784.1"/>
    </source>
</evidence>
<organism evidence="3 4">
    <name type="scientific">Haloferula chungangensis</name>
    <dbReference type="NCBI Taxonomy" id="1048331"/>
    <lineage>
        <taxon>Bacteria</taxon>
        <taxon>Pseudomonadati</taxon>
        <taxon>Verrucomicrobiota</taxon>
        <taxon>Verrucomicrobiia</taxon>
        <taxon>Verrucomicrobiales</taxon>
        <taxon>Verrucomicrobiaceae</taxon>
        <taxon>Haloferula</taxon>
    </lineage>
</organism>
<gene>
    <name evidence="3" type="ORF">ACFQY0_16430</name>
</gene>
<dbReference type="EMBL" id="JBHTBS010000009">
    <property type="protein sequence ID" value="MFC7338784.1"/>
    <property type="molecule type" value="Genomic_DNA"/>
</dbReference>
<keyword evidence="4" id="KW-1185">Reference proteome</keyword>
<sequence length="257" mass="28525">MMMKPSRNCFIAQACALTVLGLVTSGAGTIDSNQKDWYERYKSQENVPKPGEMQLNETAEPELNDGFVKLFNGKDLTGWSTRGGKSLFEVKDGVIVGSVVPDTPSTYLCTDRADFTDFVFTCELKWTVDLNSGVMFRAAVREKGKQEEVFGPQAEMEGVSGDRKWSGGVYGQSCGGYFYPLWLKEHEAARSALKPDGWNRITVEAKGKVVKTWVNGVPAAHWVDDGTYATGFFGLQVHKAKKGQVLFRDIRVKELKN</sequence>
<evidence type="ECO:0000259" key="2">
    <source>
        <dbReference type="Pfam" id="PF06439"/>
    </source>
</evidence>
<keyword evidence="1" id="KW-0732">Signal</keyword>
<accession>A0ABW2LAG1</accession>
<protein>
    <submittedName>
        <fullName evidence="3">DUF1080 domain-containing protein</fullName>
    </submittedName>
</protein>
<name>A0ABW2LAG1_9BACT</name>
<feature type="chain" id="PRO_5045575249" evidence="1">
    <location>
        <begin position="28"/>
        <end position="257"/>
    </location>
</feature>
<proteinExistence type="predicted"/>
<reference evidence="4" key="1">
    <citation type="journal article" date="2019" name="Int. J. Syst. Evol. Microbiol.">
        <title>The Global Catalogue of Microorganisms (GCM) 10K type strain sequencing project: providing services to taxonomists for standard genome sequencing and annotation.</title>
        <authorList>
            <consortium name="The Broad Institute Genomics Platform"/>
            <consortium name="The Broad Institute Genome Sequencing Center for Infectious Disease"/>
            <person name="Wu L."/>
            <person name="Ma J."/>
        </authorList>
    </citation>
    <scope>NUCLEOTIDE SEQUENCE [LARGE SCALE GENOMIC DNA]</scope>
    <source>
        <strain evidence="4">CGMCC 4.1467</strain>
    </source>
</reference>